<dbReference type="GeneTree" id="ENSGT00390000006009"/>
<dbReference type="GO" id="GO:0009953">
    <property type="term" value="P:dorsal/ventral pattern formation"/>
    <property type="evidence" value="ECO:0007669"/>
    <property type="project" value="TreeGrafter"/>
</dbReference>
<dbReference type="GO" id="GO:0051216">
    <property type="term" value="P:cartilage development"/>
    <property type="evidence" value="ECO:0007669"/>
    <property type="project" value="UniProtKB-UniRule"/>
</dbReference>
<dbReference type="GO" id="GO:0005615">
    <property type="term" value="C:extracellular space"/>
    <property type="evidence" value="ECO:0007669"/>
    <property type="project" value="TreeGrafter"/>
</dbReference>
<keyword evidence="8" id="KW-1015">Disulfide bond</keyword>
<evidence type="ECO:0000256" key="5">
    <source>
        <dbReference type="ARBA" id="ARBA00022729"/>
    </source>
</evidence>
<comment type="subcellular location">
    <subcellularLocation>
        <location evidence="1 7">Secreted</location>
    </subcellularLocation>
</comment>
<dbReference type="Gene3D" id="1.10.287.520">
    <property type="entry name" value="Helix hairpin bin"/>
    <property type="match status" value="1"/>
</dbReference>
<feature type="compositionally biased region" description="Low complexity" evidence="9">
    <location>
        <begin position="27"/>
        <end position="38"/>
    </location>
</feature>
<reference evidence="10" key="2">
    <citation type="submission" date="2025-09" db="UniProtKB">
        <authorList>
            <consortium name="Ensembl"/>
        </authorList>
    </citation>
    <scope>IDENTIFICATION</scope>
</reference>
<dbReference type="Proteomes" id="UP000694388">
    <property type="component" value="Unplaced"/>
</dbReference>
<feature type="disulfide bond" evidence="8">
    <location>
        <begin position="220"/>
        <end position="229"/>
    </location>
</feature>
<keyword evidence="7" id="KW-0221">Differentiation</keyword>
<evidence type="ECO:0000313" key="10">
    <source>
        <dbReference type="Ensembl" id="ENSEBUP00000004047.1"/>
    </source>
</evidence>
<sequence length="246" mass="28129">MERVWEIEHHRVPHTPHHPTQPPPTPLALLPPTRTPSAPRAQCSVVLRARRAPVPSDKLPVADIIEDPDPALDPSEKDTDERVLRRKLGSHFDPDFMAVSRPPLIVDPSPTSVSTSWRSKPRFQRPLGAVPPELRRLDLSETALGQQLKLGKRVRRKLLQWLWARTACPVRYTWKELGARFWPRFVKEGTCSRARSCSVPAGMVCRPSGSVSKTLLRWHCQGWERQRFCTWITFQYPVISECKCAC</sequence>
<dbReference type="GO" id="GO:0030514">
    <property type="term" value="P:negative regulation of BMP signaling pathway"/>
    <property type="evidence" value="ECO:0007669"/>
    <property type="project" value="InterPro"/>
</dbReference>
<dbReference type="OMA" id="QRFCTWI"/>
<feature type="compositionally biased region" description="Basic and acidic residues" evidence="9">
    <location>
        <begin position="1"/>
        <end position="10"/>
    </location>
</feature>
<name>A0A8C4NAJ2_EPTBU</name>
<evidence type="ECO:0000256" key="8">
    <source>
        <dbReference type="PIRSR" id="PIRSR008129-1"/>
    </source>
</evidence>
<dbReference type="Pfam" id="PF05806">
    <property type="entry name" value="Noggin"/>
    <property type="match status" value="1"/>
</dbReference>
<evidence type="ECO:0000256" key="4">
    <source>
        <dbReference type="ARBA" id="ARBA00022525"/>
    </source>
</evidence>
<dbReference type="AlphaFoldDB" id="A0A8C4NAJ2"/>
<keyword evidence="3 7" id="KW-0217">Developmental protein</keyword>
<keyword evidence="5" id="KW-0732">Signal</keyword>
<accession>A0A8C4NAJ2</accession>
<evidence type="ECO:0000256" key="6">
    <source>
        <dbReference type="ARBA" id="ARBA00023188"/>
    </source>
</evidence>
<dbReference type="InterPro" id="IPR008717">
    <property type="entry name" value="Noggin"/>
</dbReference>
<dbReference type="Gene3D" id="2.10.90.10">
    <property type="entry name" value="Cystine-knot cytokines"/>
    <property type="match status" value="1"/>
</dbReference>
<feature type="disulfide bond" evidence="8">
    <location>
        <begin position="191"/>
        <end position="242"/>
    </location>
</feature>
<dbReference type="PANTHER" id="PTHR10494">
    <property type="entry name" value="BONE MORPHOGENETIC PROTEIN INHIBITOR, NOGGIN"/>
    <property type="match status" value="1"/>
</dbReference>
<evidence type="ECO:0000313" key="11">
    <source>
        <dbReference type="Proteomes" id="UP000694388"/>
    </source>
</evidence>
<dbReference type="GO" id="GO:0001649">
    <property type="term" value="P:osteoblast differentiation"/>
    <property type="evidence" value="ECO:0007669"/>
    <property type="project" value="TreeGrafter"/>
</dbReference>
<dbReference type="SUPFAM" id="SSF57501">
    <property type="entry name" value="Cystine-knot cytokines"/>
    <property type="match status" value="1"/>
</dbReference>
<keyword evidence="4 7" id="KW-0964">Secreted</keyword>
<dbReference type="PIRSF" id="PIRSF008129">
    <property type="entry name" value="Noggin"/>
    <property type="match status" value="1"/>
</dbReference>
<dbReference type="PANTHER" id="PTHR10494:SF16">
    <property type="entry name" value="NOGGIN-2-LIKE"/>
    <property type="match status" value="1"/>
</dbReference>
<dbReference type="InterPro" id="IPR029034">
    <property type="entry name" value="Cystine-knot_cytokine"/>
</dbReference>
<feature type="region of interest" description="Disordered" evidence="9">
    <location>
        <begin position="1"/>
        <end position="38"/>
    </location>
</feature>
<keyword evidence="11" id="KW-1185">Reference proteome</keyword>
<evidence type="ECO:0000256" key="2">
    <source>
        <dbReference type="ARBA" id="ARBA00007480"/>
    </source>
</evidence>
<dbReference type="Ensembl" id="ENSEBUT00000004460.1">
    <property type="protein sequence ID" value="ENSEBUP00000004047.1"/>
    <property type="gene ID" value="ENSEBUG00000002882.1"/>
</dbReference>
<feature type="region of interest" description="Disordered" evidence="9">
    <location>
        <begin position="60"/>
        <end position="79"/>
    </location>
</feature>
<evidence type="ECO:0000256" key="7">
    <source>
        <dbReference type="PIRNR" id="PIRNR008129"/>
    </source>
</evidence>
<reference evidence="10" key="1">
    <citation type="submission" date="2025-08" db="UniProtKB">
        <authorList>
            <consortium name="Ensembl"/>
        </authorList>
    </citation>
    <scope>IDENTIFICATION</scope>
</reference>
<evidence type="ECO:0000256" key="9">
    <source>
        <dbReference type="SAM" id="MobiDB-lite"/>
    </source>
</evidence>
<comment type="subunit">
    <text evidence="7">Homodimer.</text>
</comment>
<comment type="similarity">
    <text evidence="2 7">Belongs to the noggin family.</text>
</comment>
<organism evidence="10 11">
    <name type="scientific">Eptatretus burgeri</name>
    <name type="common">Inshore hagfish</name>
    <dbReference type="NCBI Taxonomy" id="7764"/>
    <lineage>
        <taxon>Eukaryota</taxon>
        <taxon>Metazoa</taxon>
        <taxon>Chordata</taxon>
        <taxon>Craniata</taxon>
        <taxon>Vertebrata</taxon>
        <taxon>Cyclostomata</taxon>
        <taxon>Myxini</taxon>
        <taxon>Myxiniformes</taxon>
        <taxon>Myxinidae</taxon>
        <taxon>Eptatretinae</taxon>
        <taxon>Eptatretus</taxon>
    </lineage>
</organism>
<evidence type="ECO:0000256" key="1">
    <source>
        <dbReference type="ARBA" id="ARBA00004613"/>
    </source>
</evidence>
<feature type="disulfide bond" evidence="8">
    <location>
        <begin position="168"/>
        <end position="205"/>
    </location>
</feature>
<evidence type="ECO:0000256" key="3">
    <source>
        <dbReference type="ARBA" id="ARBA00022473"/>
    </source>
</evidence>
<feature type="disulfide bond" evidence="8">
    <location>
        <begin position="197"/>
        <end position="244"/>
    </location>
</feature>
<keyword evidence="6 7" id="KW-0891">Chondrogenesis</keyword>
<dbReference type="GO" id="GO:0045596">
    <property type="term" value="P:negative regulation of cell differentiation"/>
    <property type="evidence" value="ECO:0007669"/>
    <property type="project" value="InterPro"/>
</dbReference>
<protein>
    <recommendedName>
        <fullName evidence="7">Noggin</fullName>
    </recommendedName>
</protein>
<proteinExistence type="inferred from homology"/>